<evidence type="ECO:0000256" key="1">
    <source>
        <dbReference type="SAM" id="Phobius"/>
    </source>
</evidence>
<evidence type="ECO:0000313" key="2">
    <source>
        <dbReference type="EMBL" id="CAC5422131.1"/>
    </source>
</evidence>
<reference evidence="2 3" key="1">
    <citation type="submission" date="2020-06" db="EMBL/GenBank/DDBJ databases">
        <authorList>
            <person name="Li R."/>
            <person name="Bekaert M."/>
        </authorList>
    </citation>
    <scope>NUCLEOTIDE SEQUENCE [LARGE SCALE GENOMIC DNA]</scope>
    <source>
        <strain evidence="3">wild</strain>
    </source>
</reference>
<organism evidence="2 3">
    <name type="scientific">Mytilus coruscus</name>
    <name type="common">Sea mussel</name>
    <dbReference type="NCBI Taxonomy" id="42192"/>
    <lineage>
        <taxon>Eukaryota</taxon>
        <taxon>Metazoa</taxon>
        <taxon>Spiralia</taxon>
        <taxon>Lophotrochozoa</taxon>
        <taxon>Mollusca</taxon>
        <taxon>Bivalvia</taxon>
        <taxon>Autobranchia</taxon>
        <taxon>Pteriomorphia</taxon>
        <taxon>Mytilida</taxon>
        <taxon>Mytiloidea</taxon>
        <taxon>Mytilidae</taxon>
        <taxon>Mytilinae</taxon>
        <taxon>Mytilus</taxon>
    </lineage>
</organism>
<keyword evidence="1" id="KW-0812">Transmembrane</keyword>
<sequence>MNSYDIDCRILGKTKTFYHCCRALDLLKRKCEAHGNEEITTATWEQSTFQKSESYIYIGCSGLLAIVVSILIAYICYTKTRKKKDLDNVKSKDSNESGHEEQSVVQWMSDKNHIDENEYYEIDDSFLCDIRTKTHEENKVDTDIDDDNNQSIKADVNEDYLNPYQPIISTEVDVHHYSSIKNQEEHSTTSSEDQRDSGYLNPYYSLVTNMSEPKHEYTGLEKLAIGIPEISKERKIITIKMSSQ</sequence>
<keyword evidence="1" id="KW-1133">Transmembrane helix</keyword>
<dbReference type="OrthoDB" id="6184428at2759"/>
<dbReference type="EMBL" id="CACVKT020009520">
    <property type="protein sequence ID" value="CAC5422131.1"/>
    <property type="molecule type" value="Genomic_DNA"/>
</dbReference>
<dbReference type="Proteomes" id="UP000507470">
    <property type="component" value="Unassembled WGS sequence"/>
</dbReference>
<proteinExistence type="predicted"/>
<keyword evidence="3" id="KW-1185">Reference proteome</keyword>
<dbReference type="AlphaFoldDB" id="A0A6J8ESJ4"/>
<gene>
    <name evidence="2" type="ORF">MCOR_54202</name>
</gene>
<evidence type="ECO:0000313" key="3">
    <source>
        <dbReference type="Proteomes" id="UP000507470"/>
    </source>
</evidence>
<feature type="transmembrane region" description="Helical" evidence="1">
    <location>
        <begin position="55"/>
        <end position="77"/>
    </location>
</feature>
<name>A0A6J8ESJ4_MYTCO</name>
<keyword evidence="1" id="KW-0472">Membrane</keyword>
<protein>
    <submittedName>
        <fullName evidence="2">Uncharacterized protein</fullName>
    </submittedName>
</protein>
<accession>A0A6J8ESJ4</accession>